<feature type="transmembrane region" description="Helical" evidence="6">
    <location>
        <begin position="216"/>
        <end position="241"/>
    </location>
</feature>
<dbReference type="GO" id="GO:0015658">
    <property type="term" value="F:branched-chain amino acid transmembrane transporter activity"/>
    <property type="evidence" value="ECO:0007669"/>
    <property type="project" value="InterPro"/>
</dbReference>
<reference evidence="7" key="1">
    <citation type="journal article" date="2014" name="Int. J. Syst. Evol. Microbiol.">
        <title>Complete genome sequence of Corynebacterium casei LMG S-19264T (=DSM 44701T), isolated from a smear-ripened cheese.</title>
        <authorList>
            <consortium name="US DOE Joint Genome Institute (JGI-PGF)"/>
            <person name="Walter F."/>
            <person name="Albersmeier A."/>
            <person name="Kalinowski J."/>
            <person name="Ruckert C."/>
        </authorList>
    </citation>
    <scope>NUCLEOTIDE SEQUENCE</scope>
    <source>
        <strain evidence="7">CCM 7897</strain>
    </source>
</reference>
<accession>A0A917BQ69</accession>
<dbReference type="Pfam" id="PF02653">
    <property type="entry name" value="BPD_transp_2"/>
    <property type="match status" value="1"/>
</dbReference>
<dbReference type="Proteomes" id="UP000606044">
    <property type="component" value="Unassembled WGS sequence"/>
</dbReference>
<feature type="transmembrane region" description="Helical" evidence="6">
    <location>
        <begin position="6"/>
        <end position="27"/>
    </location>
</feature>
<keyword evidence="3 6" id="KW-0812">Transmembrane</keyword>
<gene>
    <name evidence="7" type="ORF">GCM10007301_07050</name>
</gene>
<feature type="transmembrane region" description="Helical" evidence="6">
    <location>
        <begin position="34"/>
        <end position="53"/>
    </location>
</feature>
<keyword evidence="2" id="KW-1003">Cell membrane</keyword>
<dbReference type="GO" id="GO:0005886">
    <property type="term" value="C:plasma membrane"/>
    <property type="evidence" value="ECO:0007669"/>
    <property type="project" value="UniProtKB-SubCell"/>
</dbReference>
<evidence type="ECO:0000313" key="8">
    <source>
        <dbReference type="Proteomes" id="UP000606044"/>
    </source>
</evidence>
<evidence type="ECO:0000313" key="7">
    <source>
        <dbReference type="EMBL" id="GGF50286.1"/>
    </source>
</evidence>
<comment type="subcellular location">
    <subcellularLocation>
        <location evidence="1">Cell membrane</location>
        <topology evidence="1">Multi-pass membrane protein</topology>
    </subcellularLocation>
</comment>
<evidence type="ECO:0000256" key="4">
    <source>
        <dbReference type="ARBA" id="ARBA00022989"/>
    </source>
</evidence>
<reference evidence="7" key="2">
    <citation type="submission" date="2020-09" db="EMBL/GenBank/DDBJ databases">
        <authorList>
            <person name="Sun Q."/>
            <person name="Sedlacek I."/>
        </authorList>
    </citation>
    <scope>NUCLEOTIDE SEQUENCE</scope>
    <source>
        <strain evidence="7">CCM 7897</strain>
    </source>
</reference>
<organism evidence="7 8">
    <name type="scientific">Azorhizobium oxalatiphilum</name>
    <dbReference type="NCBI Taxonomy" id="980631"/>
    <lineage>
        <taxon>Bacteria</taxon>
        <taxon>Pseudomonadati</taxon>
        <taxon>Pseudomonadota</taxon>
        <taxon>Alphaproteobacteria</taxon>
        <taxon>Hyphomicrobiales</taxon>
        <taxon>Xanthobacteraceae</taxon>
        <taxon>Azorhizobium</taxon>
    </lineage>
</organism>
<comment type="caution">
    <text evidence="7">The sequence shown here is derived from an EMBL/GenBank/DDBJ whole genome shotgun (WGS) entry which is preliminary data.</text>
</comment>
<dbReference type="CDD" id="cd06581">
    <property type="entry name" value="TM_PBP1_LivM_like"/>
    <property type="match status" value="1"/>
</dbReference>
<keyword evidence="8" id="KW-1185">Reference proteome</keyword>
<dbReference type="InterPro" id="IPR001851">
    <property type="entry name" value="ABC_transp_permease"/>
</dbReference>
<name>A0A917BQ69_9HYPH</name>
<evidence type="ECO:0000256" key="5">
    <source>
        <dbReference type="ARBA" id="ARBA00023136"/>
    </source>
</evidence>
<feature type="transmembrane region" description="Helical" evidence="6">
    <location>
        <begin position="185"/>
        <end position="204"/>
    </location>
</feature>
<dbReference type="EMBL" id="BMCT01000001">
    <property type="protein sequence ID" value="GGF50286.1"/>
    <property type="molecule type" value="Genomic_DNA"/>
</dbReference>
<protein>
    <submittedName>
        <fullName evidence="7">Branched-chain amino acid ABC transporter permease</fullName>
    </submittedName>
</protein>
<dbReference type="InterPro" id="IPR043428">
    <property type="entry name" value="LivM-like"/>
</dbReference>
<feature type="transmembrane region" description="Helical" evidence="6">
    <location>
        <begin position="59"/>
        <end position="78"/>
    </location>
</feature>
<evidence type="ECO:0000256" key="6">
    <source>
        <dbReference type="SAM" id="Phobius"/>
    </source>
</evidence>
<evidence type="ECO:0000256" key="3">
    <source>
        <dbReference type="ARBA" id="ARBA00022692"/>
    </source>
</evidence>
<evidence type="ECO:0000256" key="2">
    <source>
        <dbReference type="ARBA" id="ARBA00022475"/>
    </source>
</evidence>
<feature type="transmembrane region" description="Helical" evidence="6">
    <location>
        <begin position="129"/>
        <end position="149"/>
    </location>
</feature>
<dbReference type="PANTHER" id="PTHR30482">
    <property type="entry name" value="HIGH-AFFINITY BRANCHED-CHAIN AMINO ACID TRANSPORT SYSTEM PERMEASE"/>
    <property type="match status" value="1"/>
</dbReference>
<proteinExistence type="predicted"/>
<keyword evidence="5 6" id="KW-0472">Membrane</keyword>
<dbReference type="AlphaFoldDB" id="A0A917BQ69"/>
<dbReference type="RefSeq" id="WP_188575435.1">
    <property type="nucleotide sequence ID" value="NZ_BMCT01000001.1"/>
</dbReference>
<keyword evidence="4 6" id="KW-1133">Transmembrane helix</keyword>
<sequence>MISYLLFIGTLTAIYALLSLGLVASWGQAGMVNLGLVGFFGLGAYCSTLLTLLGLPIGLAWVAGGLLSAVMGIAFCLLTRTLRGDYLAIVTLGFGEGLRLVELNERWLTGGSDGISGIPAPFKAAAGELFPWLYFAIAWGIVLLAAWGLNRVLGSPFGRALRAVRDDENVAAVAGKSVLLLKCQAFGMGAALFGLAGALYAHFTSYISPDNFVVQLTIYIFLAVTLGGYSRLVGAILGAVAVMSILESSRFAAEFVPGLNAVQIASLREFAIAVALIIIMQVRPQGIFGLKNEKARAPAQPDTAPASVVSSHVK</sequence>
<evidence type="ECO:0000256" key="1">
    <source>
        <dbReference type="ARBA" id="ARBA00004651"/>
    </source>
</evidence>
<dbReference type="PANTHER" id="PTHR30482:SF10">
    <property type="entry name" value="HIGH-AFFINITY BRANCHED-CHAIN AMINO ACID TRANSPORT PROTEIN BRAE"/>
    <property type="match status" value="1"/>
</dbReference>